<name>A0A1I5CF91_9MICO</name>
<dbReference type="Pfam" id="PF00215">
    <property type="entry name" value="OMPdecase"/>
    <property type="match status" value="1"/>
</dbReference>
<dbReference type="RefSeq" id="WP_218151862.1">
    <property type="nucleotide sequence ID" value="NZ_FOVM01000006.1"/>
</dbReference>
<dbReference type="Proteomes" id="UP000198867">
    <property type="component" value="Unassembled WGS sequence"/>
</dbReference>
<evidence type="ECO:0000313" key="4">
    <source>
        <dbReference type="Proteomes" id="UP000198867"/>
    </source>
</evidence>
<evidence type="ECO:0000259" key="2">
    <source>
        <dbReference type="SMART" id="SM00934"/>
    </source>
</evidence>
<organism evidence="3 4">
    <name type="scientific">Mycetocola miduiensis</name>
    <dbReference type="NCBI Taxonomy" id="995034"/>
    <lineage>
        <taxon>Bacteria</taxon>
        <taxon>Bacillati</taxon>
        <taxon>Actinomycetota</taxon>
        <taxon>Actinomycetes</taxon>
        <taxon>Micrococcales</taxon>
        <taxon>Microbacteriaceae</taxon>
        <taxon>Mycetocola</taxon>
    </lineage>
</organism>
<dbReference type="InterPro" id="IPR001754">
    <property type="entry name" value="OMPdeCOase_dom"/>
</dbReference>
<dbReference type="SMART" id="SM00934">
    <property type="entry name" value="OMPdecase"/>
    <property type="match status" value="1"/>
</dbReference>
<dbReference type="PANTHER" id="PTHR35039">
    <property type="entry name" value="3-KETO-L-GULONATE-6-PHOSPHATE DECARBOXYLASE SGBH-RELATED"/>
    <property type="match status" value="1"/>
</dbReference>
<keyword evidence="4" id="KW-1185">Reference proteome</keyword>
<dbReference type="STRING" id="995034.SAMN05216219_2389"/>
<dbReference type="GO" id="GO:0016853">
    <property type="term" value="F:isomerase activity"/>
    <property type="evidence" value="ECO:0007669"/>
    <property type="project" value="UniProtKB-KW"/>
</dbReference>
<protein>
    <submittedName>
        <fullName evidence="3">3-hexulose-6-phosphate synthase / 6-phospho-3-hexuloisomerase</fullName>
    </submittedName>
</protein>
<evidence type="ECO:0000313" key="3">
    <source>
        <dbReference type="EMBL" id="SFN85554.1"/>
    </source>
</evidence>
<dbReference type="GO" id="GO:0006207">
    <property type="term" value="P:'de novo' pyrimidine nucleobase biosynthetic process"/>
    <property type="evidence" value="ECO:0007669"/>
    <property type="project" value="InterPro"/>
</dbReference>
<dbReference type="AlphaFoldDB" id="A0A1I5CF91"/>
<gene>
    <name evidence="3" type="ORF">SAMN05216219_2389</name>
</gene>
<keyword evidence="1" id="KW-0456">Lyase</keyword>
<evidence type="ECO:0000256" key="1">
    <source>
        <dbReference type="ARBA" id="ARBA00023239"/>
    </source>
</evidence>
<dbReference type="GO" id="GO:0004590">
    <property type="term" value="F:orotidine-5'-phosphate decarboxylase activity"/>
    <property type="evidence" value="ECO:0007669"/>
    <property type="project" value="InterPro"/>
</dbReference>
<accession>A0A1I5CF91</accession>
<dbReference type="InterPro" id="IPR013785">
    <property type="entry name" value="Aldolase_TIM"/>
</dbReference>
<feature type="domain" description="Orotidine 5'-phosphate decarboxylase" evidence="2">
    <location>
        <begin position="17"/>
        <end position="240"/>
    </location>
</feature>
<dbReference type="GO" id="GO:0019854">
    <property type="term" value="P:L-ascorbic acid catabolic process"/>
    <property type="evidence" value="ECO:0007669"/>
    <property type="project" value="TreeGrafter"/>
</dbReference>
<dbReference type="InterPro" id="IPR011060">
    <property type="entry name" value="RibuloseP-bd_barrel"/>
</dbReference>
<reference evidence="4" key="1">
    <citation type="submission" date="2016-10" db="EMBL/GenBank/DDBJ databases">
        <authorList>
            <person name="Varghese N."/>
            <person name="Submissions S."/>
        </authorList>
    </citation>
    <scope>NUCLEOTIDE SEQUENCE [LARGE SCALE GENOMIC DNA]</scope>
    <source>
        <strain evidence="4">CGMCC 1.11101</strain>
    </source>
</reference>
<keyword evidence="3" id="KW-0413">Isomerase</keyword>
<dbReference type="PANTHER" id="PTHR35039:SF3">
    <property type="entry name" value="3-KETO-L-GULONATE-6-PHOSPHATE DECARBOXYLASE SGBH-RELATED"/>
    <property type="match status" value="1"/>
</dbReference>
<dbReference type="GO" id="GO:0033982">
    <property type="term" value="F:3-dehydro-L-gulonate-6-phosphate decarboxylase activity"/>
    <property type="evidence" value="ECO:0007669"/>
    <property type="project" value="TreeGrafter"/>
</dbReference>
<dbReference type="SUPFAM" id="SSF51366">
    <property type="entry name" value="Ribulose-phoshate binding barrel"/>
    <property type="match status" value="1"/>
</dbReference>
<dbReference type="EMBL" id="FOVM01000006">
    <property type="protein sequence ID" value="SFN85554.1"/>
    <property type="molecule type" value="Genomic_DNA"/>
</dbReference>
<proteinExistence type="predicted"/>
<sequence>MPHSIRGLTRETLIRPLVQISLDLTNNDEALRTAAIAVEAGADWIEVGTPLVLAEGLHAVRALRKEFPNHPLIVDLKTMDGGYLEAEMMGDAGADAVIVMGRAHDATIDRVIEAGDRFGMLVMGDDLGTTDRVAEAVRLEKLGVGMVIHHIGYDHRNQHPELKLSPLTDLEAIVAATTVPVQAVGGLSIDQAVSCPGIGAPVVVFGAPLAIDGESFSAADGDLLGVLTDACSRVHAAPISYPA</sequence>
<dbReference type="Gene3D" id="3.20.20.70">
    <property type="entry name" value="Aldolase class I"/>
    <property type="match status" value="1"/>
</dbReference>